<feature type="compositionally biased region" description="Low complexity" evidence="1">
    <location>
        <begin position="9"/>
        <end position="19"/>
    </location>
</feature>
<feature type="region of interest" description="Disordered" evidence="1">
    <location>
        <begin position="1"/>
        <end position="51"/>
    </location>
</feature>
<reference evidence="2" key="1">
    <citation type="journal article" date="2019" name="bioRxiv">
        <title>The Genome of the Zebra Mussel, Dreissena polymorpha: A Resource for Invasive Species Research.</title>
        <authorList>
            <person name="McCartney M.A."/>
            <person name="Auch B."/>
            <person name="Kono T."/>
            <person name="Mallez S."/>
            <person name="Zhang Y."/>
            <person name="Obille A."/>
            <person name="Becker A."/>
            <person name="Abrahante J.E."/>
            <person name="Garbe J."/>
            <person name="Badalamenti J.P."/>
            <person name="Herman A."/>
            <person name="Mangelson H."/>
            <person name="Liachko I."/>
            <person name="Sullivan S."/>
            <person name="Sone E.D."/>
            <person name="Koren S."/>
            <person name="Silverstein K.A.T."/>
            <person name="Beckman K.B."/>
            <person name="Gohl D.M."/>
        </authorList>
    </citation>
    <scope>NUCLEOTIDE SEQUENCE</scope>
    <source>
        <strain evidence="2">Duluth1</strain>
        <tissue evidence="2">Whole animal</tissue>
    </source>
</reference>
<name>A0A9D4CS75_DREPO</name>
<gene>
    <name evidence="2" type="ORF">DPMN_056705</name>
</gene>
<evidence type="ECO:0000256" key="1">
    <source>
        <dbReference type="SAM" id="MobiDB-lite"/>
    </source>
</evidence>
<accession>A0A9D4CS75</accession>
<dbReference type="EMBL" id="JAIWYP010000012">
    <property type="protein sequence ID" value="KAH3730713.1"/>
    <property type="molecule type" value="Genomic_DNA"/>
</dbReference>
<keyword evidence="3" id="KW-1185">Reference proteome</keyword>
<organism evidence="2 3">
    <name type="scientific">Dreissena polymorpha</name>
    <name type="common">Zebra mussel</name>
    <name type="synonym">Mytilus polymorpha</name>
    <dbReference type="NCBI Taxonomy" id="45954"/>
    <lineage>
        <taxon>Eukaryota</taxon>
        <taxon>Metazoa</taxon>
        <taxon>Spiralia</taxon>
        <taxon>Lophotrochozoa</taxon>
        <taxon>Mollusca</taxon>
        <taxon>Bivalvia</taxon>
        <taxon>Autobranchia</taxon>
        <taxon>Heteroconchia</taxon>
        <taxon>Euheterodonta</taxon>
        <taxon>Imparidentia</taxon>
        <taxon>Neoheterodontei</taxon>
        <taxon>Myida</taxon>
        <taxon>Dreissenoidea</taxon>
        <taxon>Dreissenidae</taxon>
        <taxon>Dreissena</taxon>
    </lineage>
</organism>
<evidence type="ECO:0000313" key="2">
    <source>
        <dbReference type="EMBL" id="KAH3730713.1"/>
    </source>
</evidence>
<dbReference type="Proteomes" id="UP000828390">
    <property type="component" value="Unassembled WGS sequence"/>
</dbReference>
<sequence>MQRPSPNQGRTGTGSSSSRIRNIPSQQFTRQSQNVQRTVQHQQEASRSRGLNQILQTIASEQRRNPASGAIPEKTLTLAPNATDHFYNTLINEFVRELENRVVASNANTHQSLSTTGQVHLSPQNVLPIAHHVLPQHIGGLMPVGFSPFGFSPLYMGSFYPQDPDNIDYPDPVQIPDPVKPTDAPVVNAKTTTSGITEPTTIDPIVLTTQSPEFTSPTPLDVTNSTVVIDTTVNTSTIISNSSTPSDLKHVEITTTVSVKPAADLVNNSTKRPDIATVNKDVAATVGKPEQLHGANGTLSNPQESTNITTGIANTTLIHVTTALPAKAQSKKGNHSSV</sequence>
<reference evidence="2" key="2">
    <citation type="submission" date="2020-11" db="EMBL/GenBank/DDBJ databases">
        <authorList>
            <person name="McCartney M.A."/>
            <person name="Auch B."/>
            <person name="Kono T."/>
            <person name="Mallez S."/>
            <person name="Becker A."/>
            <person name="Gohl D.M."/>
            <person name="Silverstein K.A.T."/>
            <person name="Koren S."/>
            <person name="Bechman K.B."/>
            <person name="Herman A."/>
            <person name="Abrahante J.E."/>
            <person name="Garbe J."/>
        </authorList>
    </citation>
    <scope>NUCLEOTIDE SEQUENCE</scope>
    <source>
        <strain evidence="2">Duluth1</strain>
        <tissue evidence="2">Whole animal</tissue>
    </source>
</reference>
<evidence type="ECO:0000313" key="3">
    <source>
        <dbReference type="Proteomes" id="UP000828390"/>
    </source>
</evidence>
<proteinExistence type="predicted"/>
<feature type="compositionally biased region" description="Polar residues" evidence="1">
    <location>
        <begin position="23"/>
        <end position="51"/>
    </location>
</feature>
<protein>
    <submittedName>
        <fullName evidence="2">Uncharacterized protein</fullName>
    </submittedName>
</protein>
<dbReference type="AlphaFoldDB" id="A0A9D4CS75"/>
<comment type="caution">
    <text evidence="2">The sequence shown here is derived from an EMBL/GenBank/DDBJ whole genome shotgun (WGS) entry which is preliminary data.</text>
</comment>